<evidence type="ECO:0000313" key="2">
    <source>
        <dbReference type="Proteomes" id="UP001178507"/>
    </source>
</evidence>
<protein>
    <submittedName>
        <fullName evidence="1">Uncharacterized protein</fullName>
    </submittedName>
</protein>
<evidence type="ECO:0000313" key="1">
    <source>
        <dbReference type="EMBL" id="CAJ1400519.1"/>
    </source>
</evidence>
<proteinExistence type="predicted"/>
<accession>A0AA36NC32</accession>
<gene>
    <name evidence="1" type="ORF">EVOR1521_LOCUS23842</name>
</gene>
<dbReference type="EMBL" id="CAUJNA010003374">
    <property type="protein sequence ID" value="CAJ1400519.1"/>
    <property type="molecule type" value="Genomic_DNA"/>
</dbReference>
<comment type="caution">
    <text evidence="1">The sequence shown here is derived from an EMBL/GenBank/DDBJ whole genome shotgun (WGS) entry which is preliminary data.</text>
</comment>
<sequence>MSSMLDDAMALHSGKEWVYETHTTPKMAWHSRGEISEPILLSDFLDNSCRNLNEAKVTSIAFDVHKNVPEFSGLAQIGELLSQGNIADVPFPLRLQGPLPPKATMGVIIENHHDGTMSLIKILHFANKITAAAAQRLITGEGFVPVSRPGPWAHRKAVQSLLDRLPGFRVMWASLTKKAPLQRAQSSQWAPDDEALKEGILFINANAPECDSQNEQTYWILCSIKEGSGTPVSGWPEAKVRFRAQNKSRGLAGAQPETDFPLTMFSLKPFMSDVLLPMVMPMLLTYGIMMVGLPGVGKTPCLITLAMAIGRYHVRRLSLTASPGWRRAKSLDNFRHRVPQVQEAVFLDDPSRDKIDLADMKSFLTADEDQTCSGRYNDVRLVRNGMRAYASNDIGEGDEPEDTYRSDIEPDEFFKLLRKTFPESKQADVLAVLKRTIVMVFGQNGLYLRFPSPNYGALVHRIVADDVHKDLLATKDKPVYAAYKLGDMVKGSYYESEVEKEQKIIDEGMMKLQQAGRAQDYVERCNKDLKEALKQVARIPESSFVPTSQSSEDPPLLPPVPLNIGCNAPKRLREGDFIYPDSKPDKGLRHKTSLLISCGGGAASSVASGDPQPQNADQCAEPEELLAAAETADMEDTAADEAAVLFMILIGASHTQIRLALGVNHKLIEKMRSSLAHTRQLFVEQEEKKISFGGKKQWQDVEADECAFDKADMTKDVAYKEAVKAGKPILWEQWSGMMARGKPSTLIMSRLSPALTVRRAPGPGAIRKIDWAPLAKKHLQGRHVILHTDSAKSYKAKVDGVHHDSVVHCKKLITLKNGKKKWSSPQYVRVVTHRWPCTVSRRWTAARSPERTDWNKVFSSAWLKMPQSDGELSISFRTSSLLQKSFHATLARSVLSNMSIPDARPLGLSIAT</sequence>
<organism evidence="1 2">
    <name type="scientific">Effrenium voratum</name>
    <dbReference type="NCBI Taxonomy" id="2562239"/>
    <lineage>
        <taxon>Eukaryota</taxon>
        <taxon>Sar</taxon>
        <taxon>Alveolata</taxon>
        <taxon>Dinophyceae</taxon>
        <taxon>Suessiales</taxon>
        <taxon>Symbiodiniaceae</taxon>
        <taxon>Effrenium</taxon>
    </lineage>
</organism>
<name>A0AA36NC32_9DINO</name>
<dbReference type="AlphaFoldDB" id="A0AA36NC32"/>
<dbReference type="Proteomes" id="UP001178507">
    <property type="component" value="Unassembled WGS sequence"/>
</dbReference>
<keyword evidence="2" id="KW-1185">Reference proteome</keyword>
<reference evidence="1" key="1">
    <citation type="submission" date="2023-08" db="EMBL/GenBank/DDBJ databases">
        <authorList>
            <person name="Chen Y."/>
            <person name="Shah S."/>
            <person name="Dougan E. K."/>
            <person name="Thang M."/>
            <person name="Chan C."/>
        </authorList>
    </citation>
    <scope>NUCLEOTIDE SEQUENCE</scope>
</reference>